<feature type="region of interest" description="Disordered" evidence="1">
    <location>
        <begin position="76"/>
        <end position="118"/>
    </location>
</feature>
<feature type="compositionally biased region" description="Basic and acidic residues" evidence="1">
    <location>
        <begin position="10"/>
        <end position="20"/>
    </location>
</feature>
<name>A0ABN9W4D6_9DINO</name>
<dbReference type="EMBL" id="CAUYUJ010018137">
    <property type="protein sequence ID" value="CAK0880965.1"/>
    <property type="molecule type" value="Genomic_DNA"/>
</dbReference>
<feature type="compositionally biased region" description="Basic residues" evidence="1">
    <location>
        <begin position="181"/>
        <end position="192"/>
    </location>
</feature>
<feature type="region of interest" description="Disordered" evidence="1">
    <location>
        <begin position="140"/>
        <end position="232"/>
    </location>
</feature>
<feature type="compositionally biased region" description="Low complexity" evidence="1">
    <location>
        <begin position="206"/>
        <end position="215"/>
    </location>
</feature>
<comment type="caution">
    <text evidence="2">The sequence shown here is derived from an EMBL/GenBank/DDBJ whole genome shotgun (WGS) entry which is preliminary data.</text>
</comment>
<feature type="compositionally biased region" description="Basic residues" evidence="1">
    <location>
        <begin position="217"/>
        <end position="232"/>
    </location>
</feature>
<protein>
    <submittedName>
        <fullName evidence="2">Uncharacterized protein</fullName>
    </submittedName>
</protein>
<feature type="compositionally biased region" description="Low complexity" evidence="1">
    <location>
        <begin position="168"/>
        <end position="177"/>
    </location>
</feature>
<evidence type="ECO:0000313" key="2">
    <source>
        <dbReference type="EMBL" id="CAK0880965.1"/>
    </source>
</evidence>
<reference evidence="2" key="1">
    <citation type="submission" date="2023-10" db="EMBL/GenBank/DDBJ databases">
        <authorList>
            <person name="Chen Y."/>
            <person name="Shah S."/>
            <person name="Dougan E. K."/>
            <person name="Thang M."/>
            <person name="Chan C."/>
        </authorList>
    </citation>
    <scope>NUCLEOTIDE SEQUENCE [LARGE SCALE GENOMIC DNA]</scope>
</reference>
<sequence>MRDVSGAAQRETRDVSRHGLEPGTPSSSRARAPGRVAWTTKLASWCSGPSCLSRPRVTLGKSPVVSITILVYTRKGGLGQSRPPARGLSIAARDPAATARVSGPLARPESRPPQAPNGEEAFTLALSRTLRTRHSKLTVLLAPGEPGHGESGEGTEPRAWALRAPHLRGATSRPAPGRGRGGPRPRHQKRPRGGSAQESKRAAVGPHPARQAWPRPQRPRRPRRKREGRVAR</sequence>
<feature type="region of interest" description="Disordered" evidence="1">
    <location>
        <begin position="1"/>
        <end position="35"/>
    </location>
</feature>
<proteinExistence type="predicted"/>
<evidence type="ECO:0000313" key="3">
    <source>
        <dbReference type="Proteomes" id="UP001189429"/>
    </source>
</evidence>
<accession>A0ABN9W4D6</accession>
<keyword evidence="3" id="KW-1185">Reference proteome</keyword>
<evidence type="ECO:0000256" key="1">
    <source>
        <dbReference type="SAM" id="MobiDB-lite"/>
    </source>
</evidence>
<dbReference type="Proteomes" id="UP001189429">
    <property type="component" value="Unassembled WGS sequence"/>
</dbReference>
<gene>
    <name evidence="2" type="ORF">PCOR1329_LOCUS63957</name>
</gene>
<organism evidence="2 3">
    <name type="scientific">Prorocentrum cordatum</name>
    <dbReference type="NCBI Taxonomy" id="2364126"/>
    <lineage>
        <taxon>Eukaryota</taxon>
        <taxon>Sar</taxon>
        <taxon>Alveolata</taxon>
        <taxon>Dinophyceae</taxon>
        <taxon>Prorocentrales</taxon>
        <taxon>Prorocentraceae</taxon>
        <taxon>Prorocentrum</taxon>
    </lineage>
</organism>